<dbReference type="OrthoDB" id="4424523at2759"/>
<dbReference type="EMBL" id="BOPL01000008">
    <property type="protein sequence ID" value="GIK05518.1"/>
    <property type="molecule type" value="Genomic_DNA"/>
</dbReference>
<dbReference type="GeneID" id="66937613"/>
<accession>A0A9P3F8K3</accession>
<organism evidence="1 2">
    <name type="scientific">Aspergillus viridinutans</name>
    <dbReference type="NCBI Taxonomy" id="75553"/>
    <lineage>
        <taxon>Eukaryota</taxon>
        <taxon>Fungi</taxon>
        <taxon>Dikarya</taxon>
        <taxon>Ascomycota</taxon>
        <taxon>Pezizomycotina</taxon>
        <taxon>Eurotiomycetes</taxon>
        <taxon>Eurotiomycetidae</taxon>
        <taxon>Eurotiales</taxon>
        <taxon>Aspergillaceae</taxon>
        <taxon>Aspergillus</taxon>
        <taxon>Aspergillus subgen. Fumigati</taxon>
    </lineage>
</organism>
<evidence type="ECO:0000313" key="1">
    <source>
        <dbReference type="EMBL" id="GIK05518.1"/>
    </source>
</evidence>
<evidence type="ECO:0000313" key="2">
    <source>
        <dbReference type="Proteomes" id="UP000710440"/>
    </source>
</evidence>
<comment type="caution">
    <text evidence="1">The sequence shown here is derived from an EMBL/GenBank/DDBJ whole genome shotgun (WGS) entry which is preliminary data.</text>
</comment>
<gene>
    <name evidence="1" type="ORF">Aspvir_009631</name>
</gene>
<name>A0A9P3F8K3_ASPVI</name>
<dbReference type="RefSeq" id="XP_043128704.1">
    <property type="nucleotide sequence ID" value="XM_043272769.1"/>
</dbReference>
<reference evidence="1 2" key="1">
    <citation type="submission" date="2021-02" db="EMBL/GenBank/DDBJ databases">
        <title>Pan-genome distribution and transcriptional activeness of fungal secondary metabolism genes in Aspergillus section Fumigati.</title>
        <authorList>
            <person name="Takahashi H."/>
            <person name="Umemura M."/>
            <person name="Ninomiya A."/>
            <person name="Kusuya Y."/>
            <person name="Urayama S."/>
            <person name="Shimizu M."/>
            <person name="Watanabe A."/>
            <person name="Kamei K."/>
            <person name="Yaguchi T."/>
            <person name="Hagiwara D."/>
        </authorList>
    </citation>
    <scope>NUCLEOTIDE SEQUENCE [LARGE SCALE GENOMIC DNA]</scope>
    <source>
        <strain evidence="1 2">IFM 47045</strain>
    </source>
</reference>
<dbReference type="AlphaFoldDB" id="A0A9P3F8K3"/>
<dbReference type="Proteomes" id="UP000710440">
    <property type="component" value="Unassembled WGS sequence"/>
</dbReference>
<protein>
    <submittedName>
        <fullName evidence="1">Uncharacterized protein</fullName>
    </submittedName>
</protein>
<sequence length="364" mass="41488">MSRRIPLFDGHVILTIKRTPLTLDEATHTLYNRAITDPTSLTDQERRTITRRPPPEEEDALCRRACGQSLSELVRKAIQNGDSLTYKESVILATGVDSSENERLWREAARLSAADRELLERAMTAATTEEMKRARESAHAIMKRWVVAQCEAEKSLSDHDVRNIQFALRVPWQEHILSLNQMAVCGLLVFFPKNVPEWPSFKERIETAVYHGLHFRPRAMNEEVLAKFTLHYVESGIIDNDGNNVAALQSRFLSMRDGGELPEGLRLDAFLYVDEEAIRSGDTVRPFVWLLEPGETARPLKVHIKHIAPTLFARLTQRDLSPPEARRWPYRHTSELEMLHTAAARSKDANGVADGIWPPRARDM</sequence>
<proteinExistence type="predicted"/>
<keyword evidence="2" id="KW-1185">Reference proteome</keyword>